<sequence length="111" mass="12609">MAKAVCYLLFFASPASTFCWLRLPKCRQLHAARPRHKTRCRCRQAACSFCHAGCQARHLLASRLRRNSCCNAESVASTTLTTRVELRPCMHVRAFELNCSHRVVVEVFAVI</sequence>
<comment type="caution">
    <text evidence="2">The sequence shown here is derived from an EMBL/GenBank/DDBJ whole genome shotgun (WGS) entry which is preliminary data.</text>
</comment>
<feature type="chain" id="PRO_5036484788" description="Secreted protein" evidence="1">
    <location>
        <begin position="18"/>
        <end position="111"/>
    </location>
</feature>
<evidence type="ECO:0000313" key="3">
    <source>
        <dbReference type="Proteomes" id="UP000887013"/>
    </source>
</evidence>
<evidence type="ECO:0008006" key="4">
    <source>
        <dbReference type="Google" id="ProtNLM"/>
    </source>
</evidence>
<feature type="signal peptide" evidence="1">
    <location>
        <begin position="1"/>
        <end position="17"/>
    </location>
</feature>
<evidence type="ECO:0000256" key="1">
    <source>
        <dbReference type="SAM" id="SignalP"/>
    </source>
</evidence>
<organism evidence="2 3">
    <name type="scientific">Nephila pilipes</name>
    <name type="common">Giant wood spider</name>
    <name type="synonym">Nephila maculata</name>
    <dbReference type="NCBI Taxonomy" id="299642"/>
    <lineage>
        <taxon>Eukaryota</taxon>
        <taxon>Metazoa</taxon>
        <taxon>Ecdysozoa</taxon>
        <taxon>Arthropoda</taxon>
        <taxon>Chelicerata</taxon>
        <taxon>Arachnida</taxon>
        <taxon>Araneae</taxon>
        <taxon>Araneomorphae</taxon>
        <taxon>Entelegynae</taxon>
        <taxon>Araneoidea</taxon>
        <taxon>Nephilidae</taxon>
        <taxon>Nephila</taxon>
    </lineage>
</organism>
<proteinExistence type="predicted"/>
<name>A0A8X6QBM3_NEPPI</name>
<gene>
    <name evidence="2" type="ORF">NPIL_128631</name>
</gene>
<accession>A0A8X6QBM3</accession>
<protein>
    <recommendedName>
        <fullName evidence="4">Secreted protein</fullName>
    </recommendedName>
</protein>
<dbReference type="AlphaFoldDB" id="A0A8X6QBM3"/>
<reference evidence="2" key="1">
    <citation type="submission" date="2020-08" db="EMBL/GenBank/DDBJ databases">
        <title>Multicomponent nature underlies the extraordinary mechanical properties of spider dragline silk.</title>
        <authorList>
            <person name="Kono N."/>
            <person name="Nakamura H."/>
            <person name="Mori M."/>
            <person name="Yoshida Y."/>
            <person name="Ohtoshi R."/>
            <person name="Malay A.D."/>
            <person name="Moran D.A.P."/>
            <person name="Tomita M."/>
            <person name="Numata K."/>
            <person name="Arakawa K."/>
        </authorList>
    </citation>
    <scope>NUCLEOTIDE SEQUENCE</scope>
</reference>
<keyword evidence="3" id="KW-1185">Reference proteome</keyword>
<evidence type="ECO:0000313" key="2">
    <source>
        <dbReference type="EMBL" id="GFU16554.1"/>
    </source>
</evidence>
<dbReference type="Proteomes" id="UP000887013">
    <property type="component" value="Unassembled WGS sequence"/>
</dbReference>
<dbReference type="EMBL" id="BMAW01126387">
    <property type="protein sequence ID" value="GFU16554.1"/>
    <property type="molecule type" value="Genomic_DNA"/>
</dbReference>
<keyword evidence="1" id="KW-0732">Signal</keyword>